<dbReference type="GO" id="GO:0031177">
    <property type="term" value="F:phosphopantetheine binding"/>
    <property type="evidence" value="ECO:0007669"/>
    <property type="project" value="InterPro"/>
</dbReference>
<dbReference type="InterPro" id="IPR000873">
    <property type="entry name" value="AMP-dep_synth/lig_dom"/>
</dbReference>
<dbReference type="InterPro" id="IPR020806">
    <property type="entry name" value="PKS_PP-bd"/>
</dbReference>
<dbReference type="EMBL" id="NWUX01000027">
    <property type="protein sequence ID" value="PCF93918.1"/>
    <property type="molecule type" value="Genomic_DNA"/>
</dbReference>
<dbReference type="PANTHER" id="PTHR45527">
    <property type="entry name" value="NONRIBOSOMAL PEPTIDE SYNTHETASE"/>
    <property type="match status" value="1"/>
</dbReference>
<dbReference type="GO" id="GO:0043041">
    <property type="term" value="P:amino acid activation for nonribosomal peptide biosynthetic process"/>
    <property type="evidence" value="ECO:0007669"/>
    <property type="project" value="TreeGrafter"/>
</dbReference>
<dbReference type="PROSITE" id="PS00455">
    <property type="entry name" value="AMP_BINDING"/>
    <property type="match status" value="1"/>
</dbReference>
<dbReference type="InterPro" id="IPR036736">
    <property type="entry name" value="ACP-like_sf"/>
</dbReference>
<dbReference type="SUPFAM" id="SSF55331">
    <property type="entry name" value="Tautomerase/MIF"/>
    <property type="match status" value="1"/>
</dbReference>
<dbReference type="SUPFAM" id="SSF47336">
    <property type="entry name" value="ACP-like"/>
    <property type="match status" value="1"/>
</dbReference>
<dbReference type="RefSeq" id="WP_096654668.1">
    <property type="nucleotide sequence ID" value="NZ_NWUX01000027.1"/>
</dbReference>
<dbReference type="Gene3D" id="3.40.109.10">
    <property type="entry name" value="NADH Oxidase"/>
    <property type="match status" value="1"/>
</dbReference>
<dbReference type="Gene3D" id="3.30.429.10">
    <property type="entry name" value="Macrophage Migration Inhibitory Factor"/>
    <property type="match status" value="1"/>
</dbReference>
<proteinExistence type="predicted"/>
<dbReference type="Gene3D" id="1.10.1200.10">
    <property type="entry name" value="ACP-like"/>
    <property type="match status" value="1"/>
</dbReference>
<dbReference type="CDD" id="cd05930">
    <property type="entry name" value="A_NRPS"/>
    <property type="match status" value="1"/>
</dbReference>
<dbReference type="PRINTS" id="PR00154">
    <property type="entry name" value="AMPBINDING"/>
</dbReference>
<dbReference type="Gene3D" id="3.40.50.1820">
    <property type="entry name" value="alpha/beta hydrolase"/>
    <property type="match status" value="1"/>
</dbReference>
<dbReference type="Proteomes" id="UP000218677">
    <property type="component" value="Unassembled WGS sequence"/>
</dbReference>
<dbReference type="GO" id="GO:0005737">
    <property type="term" value="C:cytoplasm"/>
    <property type="evidence" value="ECO:0007669"/>
    <property type="project" value="TreeGrafter"/>
</dbReference>
<comment type="caution">
    <text evidence="4">The sequence shown here is derived from an EMBL/GenBank/DDBJ whole genome shotgun (WGS) entry which is preliminary data.</text>
</comment>
<dbReference type="InterPro" id="IPR009081">
    <property type="entry name" value="PP-bd_ACP"/>
</dbReference>
<dbReference type="SUPFAM" id="SSF53474">
    <property type="entry name" value="alpha/beta-Hydrolases"/>
    <property type="match status" value="1"/>
</dbReference>
<evidence type="ECO:0000256" key="1">
    <source>
        <dbReference type="ARBA" id="ARBA00022450"/>
    </source>
</evidence>
<dbReference type="GO" id="GO:0016491">
    <property type="term" value="F:oxidoreductase activity"/>
    <property type="evidence" value="ECO:0007669"/>
    <property type="project" value="InterPro"/>
</dbReference>
<sequence>MLVTNLFVKRNNQYHSYDENVQHTTTLPTLLLSGLQVLRNDLAIVDDKTSYSYEDAVLRAINIAAALRRFGVGHNDCIGLFMDASADLPLSAWGILFAGAAYLPLSPEYPHERLSYMLKDARVKLVLSNHHSQSRLDELLLPGVKVCNIDDIPAASFEEIDSLVAEIYEQNDSDLAYVIYTSGTTGKPKGVAISQQAIVNQMRWISEEGYLDRGHRVLQKTPVSFDAAQWELLGMCCGACVVMAESGSYRDPEGLVRQIKQHEITTLQGVPTLWQALTELEEFTSCESLRSLFSGGEGLSRKLARQIIHLMPNTKLINLYGPTECTINATHFEVKKDKVKEDWEVVPIGRPVDGLSCHVLDSQLNAVKLGDTGELFISGSQLADGYLFRPEQTDERFVTVTVATSAESLRMYRTGDLVRQDYDGVLHFVGRVDNQVKFRGYRIELDEIRLAIENHSWVKSAAVFVAENTHSGHAQLVGAVELNPSEALLMDQDAAESHHQTKSTRVQIRAQLSGRGLRNDDSLMFMPQIVLKGKQESATQRARAFARKTYRFYHGGKVKHDDLLTLLGMEPPTGASKKLTELDAEKIGVLLRDLGQFSSEERLLPKFGYASPGALYATQLYVEIVGITGVPDGVHYYHPAKHSLYRMADADASGDMPRLKLHFVGNIPAIREVYKNNIREVLEMECGHMLGLLDYALPEYGYGIGSGQYAPSVLEKLSCPPEHDYLGSYDIVSLNERVNTLAVDVYLQAHQGRINGMPDGSYHYLDGKLVRISDFIVEQRHVIAINQQVYQRSSGGIAFISQSHEPWRNYIDVGRCLQRVQMNQIGIGTMSSGYSSKSGNPLATSLRLNDIVAAAGGQSGPSYFCLFGKISESQARHVGMDEDAVHMKGPAELIREDLLNQLPDYMVPGRIAIISRIPHSVSGKVDVNALKSSAEFQLVDIVRPHVEARDQVEAVISRIWRHVLGLESVSVVDDFFELGGNSIQAVAIAQAINREFKTSFPVQLIFTAPTVEKLAIAINEGDSLRSRAILLAGKRGGEAAIFCWPGLGGYPMNLRPLAEVVVESGDAGFYGIQSRGINSGEQAFASIEAMAAEDVQLIRSLQPKGPYRLWGYSFGARVAYETAWQLEQIGEPVSELVLLAPGSPKLPYTEPVSREQKVLFENPAFLTILLSVFAHDIEAELTSDCLASVRSRADFVSFIGSHFQAMDMALVEAILDVVSITYSPEYQIALLDKPLRCRVTVWRAAGDGPAFIDDGLEVGLQLDNNELEVSHYAILKSKGISELKAAGLIEPPKGVGHMPHVVINCFKADIPADSLDRLQQRITDLLQQELGCSQDVVSIDLMQIEKDNWREQVYQPMIESRASHLLRKPNY</sequence>
<accession>A0A2A4HFM1</accession>
<evidence type="ECO:0000313" key="4">
    <source>
        <dbReference type="EMBL" id="PCF93918.1"/>
    </source>
</evidence>
<dbReference type="InterPro" id="IPR014347">
    <property type="entry name" value="Tautomerase/MIF_sf"/>
</dbReference>
<keyword evidence="5" id="KW-1185">Reference proteome</keyword>
<keyword evidence="2" id="KW-0597">Phosphoprotein</keyword>
<dbReference type="PROSITE" id="PS00012">
    <property type="entry name" value="PHOSPHOPANTETHEINE"/>
    <property type="match status" value="1"/>
</dbReference>
<dbReference type="InterPro" id="IPR029058">
    <property type="entry name" value="AB_hydrolase_fold"/>
</dbReference>
<dbReference type="InterPro" id="IPR020459">
    <property type="entry name" value="AMP-binding"/>
</dbReference>
<dbReference type="Gene3D" id="3.40.50.980">
    <property type="match status" value="2"/>
</dbReference>
<dbReference type="InterPro" id="IPR001031">
    <property type="entry name" value="Thioesterase"/>
</dbReference>
<dbReference type="InterPro" id="IPR000415">
    <property type="entry name" value="Nitroreductase-like"/>
</dbReference>
<organism evidence="4 5">
    <name type="scientific">Vreelandella nigrificans</name>
    <dbReference type="NCBI Taxonomy" id="2042704"/>
    <lineage>
        <taxon>Bacteria</taxon>
        <taxon>Pseudomonadati</taxon>
        <taxon>Pseudomonadota</taxon>
        <taxon>Gammaproteobacteria</taxon>
        <taxon>Oceanospirillales</taxon>
        <taxon>Halomonadaceae</taxon>
        <taxon>Vreelandella</taxon>
    </lineage>
</organism>
<dbReference type="SMART" id="SM00823">
    <property type="entry name" value="PKS_PP"/>
    <property type="match status" value="1"/>
</dbReference>
<dbReference type="OrthoDB" id="9757559at2"/>
<evidence type="ECO:0000313" key="5">
    <source>
        <dbReference type="Proteomes" id="UP000218677"/>
    </source>
</evidence>
<dbReference type="Pfam" id="PF00550">
    <property type="entry name" value="PP-binding"/>
    <property type="match status" value="1"/>
</dbReference>
<dbReference type="InterPro" id="IPR020845">
    <property type="entry name" value="AMP-binding_CS"/>
</dbReference>
<dbReference type="Pfam" id="PF00975">
    <property type="entry name" value="Thioesterase"/>
    <property type="match status" value="1"/>
</dbReference>
<dbReference type="PANTHER" id="PTHR45527:SF1">
    <property type="entry name" value="FATTY ACID SYNTHASE"/>
    <property type="match status" value="1"/>
</dbReference>
<dbReference type="NCBIfam" id="TIGR01733">
    <property type="entry name" value="AA-adenyl-dom"/>
    <property type="match status" value="1"/>
</dbReference>
<dbReference type="InterPro" id="IPR045851">
    <property type="entry name" value="AMP-bd_C_sf"/>
</dbReference>
<dbReference type="Gene3D" id="2.30.38.10">
    <property type="entry name" value="Luciferase, Domain 3"/>
    <property type="match status" value="1"/>
</dbReference>
<dbReference type="InterPro" id="IPR006162">
    <property type="entry name" value="Ppantetheine_attach_site"/>
</dbReference>
<dbReference type="GO" id="GO:0044550">
    <property type="term" value="P:secondary metabolite biosynthetic process"/>
    <property type="evidence" value="ECO:0007669"/>
    <property type="project" value="TreeGrafter"/>
</dbReference>
<dbReference type="SUPFAM" id="SSF56801">
    <property type="entry name" value="Acetyl-CoA synthetase-like"/>
    <property type="match status" value="1"/>
</dbReference>
<gene>
    <name evidence="4" type="ORF">CPA45_20100</name>
</gene>
<keyword evidence="1" id="KW-0596">Phosphopantetheine</keyword>
<feature type="domain" description="Carrier" evidence="3">
    <location>
        <begin position="947"/>
        <end position="1022"/>
    </location>
</feature>
<dbReference type="Pfam" id="PF00501">
    <property type="entry name" value="AMP-binding"/>
    <property type="match status" value="1"/>
</dbReference>
<name>A0A2A4HFM1_9GAMM</name>
<protein>
    <submittedName>
        <fullName evidence="4">Amino acid adenylation protein</fullName>
    </submittedName>
</protein>
<reference evidence="5" key="1">
    <citation type="submission" date="2017-09" db="EMBL/GenBank/DDBJ databases">
        <authorList>
            <person name="Cho G.-S."/>
            <person name="Oguntoyinbo F.A."/>
            <person name="Cnockaert M."/>
            <person name="Kabisch J."/>
            <person name="Neve H."/>
            <person name="Bockelmann W."/>
            <person name="Wenning M."/>
            <person name="Franz C.M."/>
            <person name="Vandamme P."/>
        </authorList>
    </citation>
    <scope>NUCLEOTIDE SEQUENCE [LARGE SCALE GENOMIC DNA]</scope>
    <source>
        <strain evidence="5">MBT G8648</strain>
    </source>
</reference>
<dbReference type="Gene3D" id="3.30.300.30">
    <property type="match status" value="2"/>
</dbReference>
<dbReference type="PROSITE" id="PS50075">
    <property type="entry name" value="CARRIER"/>
    <property type="match status" value="1"/>
</dbReference>
<evidence type="ECO:0000256" key="2">
    <source>
        <dbReference type="ARBA" id="ARBA00022553"/>
    </source>
</evidence>
<evidence type="ECO:0000259" key="3">
    <source>
        <dbReference type="PROSITE" id="PS50075"/>
    </source>
</evidence>
<dbReference type="InterPro" id="IPR010071">
    <property type="entry name" value="AA_adenyl_dom"/>
</dbReference>